<dbReference type="Gene3D" id="2.60.40.10">
    <property type="entry name" value="Immunoglobulins"/>
    <property type="match status" value="2"/>
</dbReference>
<keyword evidence="2 6" id="KW-0732">Signal</keyword>
<dbReference type="InterPro" id="IPR015631">
    <property type="entry name" value="CD2/SLAM_rcpt"/>
</dbReference>
<dbReference type="AlphaFoldDB" id="V9K9E0"/>
<keyword evidence="5" id="KW-0812">Transmembrane</keyword>
<evidence type="ECO:0000256" key="6">
    <source>
        <dbReference type="SAM" id="SignalP"/>
    </source>
</evidence>
<organism evidence="8">
    <name type="scientific">Callorhinchus milii</name>
    <name type="common">Ghost shark</name>
    <dbReference type="NCBI Taxonomy" id="7868"/>
    <lineage>
        <taxon>Eukaryota</taxon>
        <taxon>Metazoa</taxon>
        <taxon>Chordata</taxon>
        <taxon>Craniata</taxon>
        <taxon>Vertebrata</taxon>
        <taxon>Chondrichthyes</taxon>
        <taxon>Holocephali</taxon>
        <taxon>Chimaeriformes</taxon>
        <taxon>Callorhinchidae</taxon>
        <taxon>Callorhinchus</taxon>
    </lineage>
</organism>
<evidence type="ECO:0000256" key="1">
    <source>
        <dbReference type="ARBA" id="ARBA00004370"/>
    </source>
</evidence>
<dbReference type="InterPro" id="IPR013783">
    <property type="entry name" value="Ig-like_fold"/>
</dbReference>
<evidence type="ECO:0000256" key="5">
    <source>
        <dbReference type="SAM" id="Phobius"/>
    </source>
</evidence>
<dbReference type="InterPro" id="IPR036179">
    <property type="entry name" value="Ig-like_dom_sf"/>
</dbReference>
<accession>V9K9E0</accession>
<evidence type="ECO:0000313" key="8">
    <source>
        <dbReference type="EMBL" id="AFO94487.1"/>
    </source>
</evidence>
<reference evidence="8" key="1">
    <citation type="journal article" date="2014" name="Nature">
        <title>Elephant shark genome provides unique insights into gnathostome evolution.</title>
        <authorList>
            <consortium name="International Elephant Shark Genome Sequencing Consortium"/>
            <person name="Venkatesh B."/>
            <person name="Lee A.P."/>
            <person name="Ravi V."/>
            <person name="Maurya A.K."/>
            <person name="Lian M.M."/>
            <person name="Swann J.B."/>
            <person name="Ohta Y."/>
            <person name="Flajnik M.F."/>
            <person name="Sutoh Y."/>
            <person name="Kasahara M."/>
            <person name="Hoon S."/>
            <person name="Gangu V."/>
            <person name="Roy S.W."/>
            <person name="Irimia M."/>
            <person name="Korzh V."/>
            <person name="Kondrychyn I."/>
            <person name="Lim Z.W."/>
            <person name="Tay B.H."/>
            <person name="Tohari S."/>
            <person name="Kong K.W."/>
            <person name="Ho S."/>
            <person name="Lorente-Galdos B."/>
            <person name="Quilez J."/>
            <person name="Marques-Bonet T."/>
            <person name="Raney B.J."/>
            <person name="Ingham P.W."/>
            <person name="Tay A."/>
            <person name="Hillier L.W."/>
            <person name="Minx P."/>
            <person name="Boehm T."/>
            <person name="Wilson R.K."/>
            <person name="Brenner S."/>
            <person name="Warren W.C."/>
        </authorList>
    </citation>
    <scope>NUCLEOTIDE SEQUENCE</scope>
    <source>
        <tissue evidence="8">Spleen</tissue>
    </source>
</reference>
<dbReference type="EMBL" id="JW861970">
    <property type="protein sequence ID" value="AFO94487.1"/>
    <property type="molecule type" value="mRNA"/>
</dbReference>
<feature type="signal peptide" evidence="6">
    <location>
        <begin position="1"/>
        <end position="29"/>
    </location>
</feature>
<keyword evidence="4" id="KW-0325">Glycoprotein</keyword>
<dbReference type="CDD" id="cd00096">
    <property type="entry name" value="Ig"/>
    <property type="match status" value="1"/>
</dbReference>
<feature type="transmembrane region" description="Helical" evidence="5">
    <location>
        <begin position="241"/>
        <end position="262"/>
    </location>
</feature>
<keyword evidence="3 5" id="KW-0472">Membrane</keyword>
<feature type="domain" description="Ig-like" evidence="7">
    <location>
        <begin position="142"/>
        <end position="228"/>
    </location>
</feature>
<name>V9K9E0_CALMI</name>
<evidence type="ECO:0000256" key="3">
    <source>
        <dbReference type="ARBA" id="ARBA00023136"/>
    </source>
</evidence>
<feature type="chain" id="PRO_5004777595" evidence="6">
    <location>
        <begin position="30"/>
        <end position="305"/>
    </location>
</feature>
<dbReference type="InterPro" id="IPR024303">
    <property type="entry name" value="NK_rcpt_2B4_Ig_dom"/>
</dbReference>
<dbReference type="PANTHER" id="PTHR12080">
    <property type="entry name" value="SIGNALING LYMPHOCYTIC ACTIVATION MOLECULE"/>
    <property type="match status" value="1"/>
</dbReference>
<dbReference type="GO" id="GO:0016020">
    <property type="term" value="C:membrane"/>
    <property type="evidence" value="ECO:0007669"/>
    <property type="project" value="UniProtKB-SubCell"/>
</dbReference>
<comment type="subcellular location">
    <subcellularLocation>
        <location evidence="1">Membrane</location>
    </subcellularLocation>
</comment>
<dbReference type="SUPFAM" id="SSF48726">
    <property type="entry name" value="Immunoglobulin"/>
    <property type="match status" value="2"/>
</dbReference>
<evidence type="ECO:0000256" key="2">
    <source>
        <dbReference type="ARBA" id="ARBA00022729"/>
    </source>
</evidence>
<dbReference type="PROSITE" id="PS50835">
    <property type="entry name" value="IG_LIKE"/>
    <property type="match status" value="1"/>
</dbReference>
<keyword evidence="5" id="KW-1133">Transmembrane helix</keyword>
<dbReference type="Pfam" id="PF11465">
    <property type="entry name" value="Receptor_2B4"/>
    <property type="match status" value="1"/>
</dbReference>
<protein>
    <submittedName>
        <fullName evidence="8">Signaling lymphocytic activation molecule-like protein</fullName>
    </submittedName>
</protein>
<sequence>MLSRVSDFSCKITVFPVLLLILSSRGALGQSGGNGHLVNGILGELVKLPGIVPEAEPKSVTWYFTNRVGEKAVACDKLINNPVACYFGARDRFTLNTSDYSLEIQSVGKGDWGRYDLTVISTTGNVSNQVVELHVYERVSQPTIQVNSTNSTGLCNVTLSCSVERGSEVIYTWGTGGGEVVRDGNPSHPVTHRGRRLHLSLDLPTINTVYNCTVRNPVSEETESIDLATHCPMKGEKNTRIHLALILVPVFLFVAALMICYMKHRRADKALSKAGMGASIVYADIVRHMSPEQVGISSVSGMLPV</sequence>
<dbReference type="InterPro" id="IPR007110">
    <property type="entry name" value="Ig-like_dom"/>
</dbReference>
<evidence type="ECO:0000259" key="7">
    <source>
        <dbReference type="PROSITE" id="PS50835"/>
    </source>
</evidence>
<dbReference type="PANTHER" id="PTHR12080:SF48">
    <property type="entry name" value="IMMUNOGLOBULIN SUBTYPE DOMAIN-CONTAINING PROTEIN"/>
    <property type="match status" value="1"/>
</dbReference>
<evidence type="ECO:0000256" key="4">
    <source>
        <dbReference type="ARBA" id="ARBA00023180"/>
    </source>
</evidence>
<proteinExistence type="evidence at transcript level"/>